<dbReference type="InterPro" id="IPR006128">
    <property type="entry name" value="Lipoprotein_PsaA-like"/>
</dbReference>
<reference evidence="5 6" key="1">
    <citation type="journal article" date="2014" name="Int. J. Syst. Evol. Microbiol.">
        <title>Nitrososphaera viennensis gen. nov., sp. nov., an aerobic and mesophilic, ammonia-oxidizing archaeon from soil and a member of the archaeal phylum Thaumarchaeota.</title>
        <authorList>
            <person name="Stieglmeier M."/>
            <person name="Klingl A."/>
            <person name="Alves R.J."/>
            <person name="Rittmann S.K."/>
            <person name="Melcher M."/>
            <person name="Leisch N."/>
            <person name="Schleper C."/>
        </authorList>
    </citation>
    <scope>NUCLEOTIDE SEQUENCE [LARGE SCALE GENOMIC DNA]</scope>
    <source>
        <strain evidence="5">EN76</strain>
    </source>
</reference>
<evidence type="ECO:0000313" key="6">
    <source>
        <dbReference type="Proteomes" id="UP000027093"/>
    </source>
</evidence>
<dbReference type="PRINTS" id="PR00691">
    <property type="entry name" value="ADHESINB"/>
</dbReference>
<dbReference type="InterPro" id="IPR050492">
    <property type="entry name" value="Bact_metal-bind_prot9"/>
</dbReference>
<keyword evidence="3" id="KW-0479">Metal-binding</keyword>
<dbReference type="Pfam" id="PF01297">
    <property type="entry name" value="ZnuA"/>
    <property type="match status" value="1"/>
</dbReference>
<dbReference type="InterPro" id="IPR006129">
    <property type="entry name" value="AdhesinB"/>
</dbReference>
<comment type="subcellular location">
    <subcellularLocation>
        <location evidence="1">Cell envelope</location>
    </subcellularLocation>
</comment>
<organism evidence="5 6">
    <name type="scientific">Nitrososphaera viennensis EN76</name>
    <dbReference type="NCBI Taxonomy" id="926571"/>
    <lineage>
        <taxon>Archaea</taxon>
        <taxon>Nitrososphaerota</taxon>
        <taxon>Nitrososphaeria</taxon>
        <taxon>Nitrososphaerales</taxon>
        <taxon>Nitrososphaeraceae</taxon>
        <taxon>Nitrososphaera</taxon>
    </lineage>
</organism>
<evidence type="ECO:0000256" key="1">
    <source>
        <dbReference type="ARBA" id="ARBA00004196"/>
    </source>
</evidence>
<dbReference type="Proteomes" id="UP000027093">
    <property type="component" value="Chromosome"/>
</dbReference>
<dbReference type="KEGG" id="nvn:NVIE_014950"/>
<gene>
    <name evidence="5" type="primary">mntA</name>
    <name evidence="5" type="ORF">NVIE_014950</name>
</gene>
<dbReference type="PANTHER" id="PTHR42953:SF1">
    <property type="entry name" value="METAL-BINDING PROTEIN HI_0362-RELATED"/>
    <property type="match status" value="1"/>
</dbReference>
<protein>
    <submittedName>
        <fullName evidence="5">ABC uptake transporter, substrate-binding protein</fullName>
    </submittedName>
</protein>
<dbReference type="STRING" id="926571.NVIE_014950"/>
<dbReference type="Gene3D" id="3.40.50.1980">
    <property type="entry name" value="Nitrogenase molybdenum iron protein domain"/>
    <property type="match status" value="2"/>
</dbReference>
<dbReference type="PANTHER" id="PTHR42953">
    <property type="entry name" value="HIGH-AFFINITY ZINC UPTAKE SYSTEM PROTEIN ZNUA-RELATED"/>
    <property type="match status" value="1"/>
</dbReference>
<dbReference type="PRINTS" id="PR00690">
    <property type="entry name" value="ADHESNFAMILY"/>
</dbReference>
<keyword evidence="2" id="KW-0813">Transport</keyword>
<dbReference type="GO" id="GO:0007155">
    <property type="term" value="P:cell adhesion"/>
    <property type="evidence" value="ECO:0007669"/>
    <property type="project" value="InterPro"/>
</dbReference>
<evidence type="ECO:0000256" key="4">
    <source>
        <dbReference type="ARBA" id="ARBA00022729"/>
    </source>
</evidence>
<evidence type="ECO:0000313" key="5">
    <source>
        <dbReference type="EMBL" id="AIC15737.1"/>
    </source>
</evidence>
<dbReference type="InterPro" id="IPR006127">
    <property type="entry name" value="ZnuA-like"/>
</dbReference>
<dbReference type="EMBL" id="CP007536">
    <property type="protein sequence ID" value="AIC15737.1"/>
    <property type="molecule type" value="Genomic_DNA"/>
</dbReference>
<evidence type="ECO:0000256" key="2">
    <source>
        <dbReference type="ARBA" id="ARBA00022448"/>
    </source>
</evidence>
<dbReference type="AlphaFoldDB" id="A0A060HRB6"/>
<keyword evidence="4" id="KW-0732">Signal</keyword>
<accession>A0A060HRB6</accession>
<keyword evidence="6" id="KW-1185">Reference proteome</keyword>
<proteinExistence type="predicted"/>
<dbReference type="GO" id="GO:0030001">
    <property type="term" value="P:metal ion transport"/>
    <property type="evidence" value="ECO:0007669"/>
    <property type="project" value="InterPro"/>
</dbReference>
<name>A0A060HRB6_9ARCH</name>
<dbReference type="SUPFAM" id="SSF53807">
    <property type="entry name" value="Helical backbone' metal receptor"/>
    <property type="match status" value="1"/>
</dbReference>
<dbReference type="HOGENOM" id="CLU_016838_1_1_2"/>
<sequence length="340" mass="36586">MQLANAKAIGIIAAIVVVAAIIGVAAMSAGANPVPTPASVESEKLAVVTSVAPITNIVRNVGGDRIQLTGLVPEGVNSHTFELAPSDSIAVGKADLVIINGLHLETDIERVAQAAGKPDLQILRLADSTITRDQWVFDFSFPEEGGDPNPHLWLNVAHAIKYAQLVRDKLVEMDPGNADYYRANADRYLALLQRLDQGIMASVQTIPAEQRKLLTYHDSWAYFAPRYGMKVIGAVQPSDFGEPTPQEVASIIDQIRQEKVPAIFASEVFQSKVVDQIAKEANVQVVETLRDDALPGNAGEPGHTYVGMMLENMRNMIVPLGGNVDALSDIDPADTYTGDL</sequence>
<evidence type="ECO:0000256" key="3">
    <source>
        <dbReference type="ARBA" id="ARBA00022723"/>
    </source>
</evidence>
<dbReference type="GO" id="GO:0046872">
    <property type="term" value="F:metal ion binding"/>
    <property type="evidence" value="ECO:0007669"/>
    <property type="project" value="UniProtKB-KW"/>
</dbReference>